<protein>
    <submittedName>
        <fullName evidence="2">Radial spoke head 1-like protein</fullName>
    </submittedName>
</protein>
<comment type="caution">
    <text evidence="2">The sequence shown here is derived from an EMBL/GenBank/DDBJ whole genome shotgun (WGS) entry which is preliminary data.</text>
</comment>
<evidence type="ECO:0000313" key="2">
    <source>
        <dbReference type="EMBL" id="KMQ96243.1"/>
    </source>
</evidence>
<dbReference type="OrthoDB" id="423343at2759"/>
<proteinExistence type="predicted"/>
<keyword evidence="3" id="KW-1185">Reference proteome</keyword>
<dbReference type="AlphaFoldDB" id="A0A0J7L0Y2"/>
<evidence type="ECO:0000256" key="1">
    <source>
        <dbReference type="SAM" id="MobiDB-lite"/>
    </source>
</evidence>
<sequence>MCSKTVPGITAIGGTDANMVKGSFGTLTERDTKEGDEGDKSATTEGPFSPRIGILPMWRARCITPYNPELLPPEAVPLQEEASTESLIDDKSEDDIWPKIERDLDYPEGDHDHEEYYQGEASSRIDSP</sequence>
<dbReference type="EMBL" id="LBMM01001482">
    <property type="protein sequence ID" value="KMQ96243.1"/>
    <property type="molecule type" value="Genomic_DNA"/>
</dbReference>
<accession>A0A0J7L0Y2</accession>
<evidence type="ECO:0000313" key="3">
    <source>
        <dbReference type="Proteomes" id="UP000036403"/>
    </source>
</evidence>
<feature type="compositionally biased region" description="Basic and acidic residues" evidence="1">
    <location>
        <begin position="88"/>
        <end position="116"/>
    </location>
</feature>
<dbReference type="STRING" id="67767.A0A0J7L0Y2"/>
<reference evidence="2 3" key="1">
    <citation type="submission" date="2015-04" db="EMBL/GenBank/DDBJ databases">
        <title>Lasius niger genome sequencing.</title>
        <authorList>
            <person name="Konorov E.A."/>
            <person name="Nikitin M.A."/>
            <person name="Kirill M.V."/>
            <person name="Chang P."/>
        </authorList>
    </citation>
    <scope>NUCLEOTIDE SEQUENCE [LARGE SCALE GENOMIC DNA]</scope>
    <source>
        <tissue evidence="2">Whole</tissue>
    </source>
</reference>
<feature type="region of interest" description="Disordered" evidence="1">
    <location>
        <begin position="21"/>
        <end position="50"/>
    </location>
</feature>
<feature type="region of interest" description="Disordered" evidence="1">
    <location>
        <begin position="74"/>
        <end position="128"/>
    </location>
</feature>
<dbReference type="Proteomes" id="UP000036403">
    <property type="component" value="Unassembled WGS sequence"/>
</dbReference>
<feature type="compositionally biased region" description="Basic and acidic residues" evidence="1">
    <location>
        <begin position="28"/>
        <end position="42"/>
    </location>
</feature>
<organism evidence="2 3">
    <name type="scientific">Lasius niger</name>
    <name type="common">Black garden ant</name>
    <dbReference type="NCBI Taxonomy" id="67767"/>
    <lineage>
        <taxon>Eukaryota</taxon>
        <taxon>Metazoa</taxon>
        <taxon>Ecdysozoa</taxon>
        <taxon>Arthropoda</taxon>
        <taxon>Hexapoda</taxon>
        <taxon>Insecta</taxon>
        <taxon>Pterygota</taxon>
        <taxon>Neoptera</taxon>
        <taxon>Endopterygota</taxon>
        <taxon>Hymenoptera</taxon>
        <taxon>Apocrita</taxon>
        <taxon>Aculeata</taxon>
        <taxon>Formicoidea</taxon>
        <taxon>Formicidae</taxon>
        <taxon>Formicinae</taxon>
        <taxon>Lasius</taxon>
        <taxon>Lasius</taxon>
    </lineage>
</organism>
<gene>
    <name evidence="2" type="ORF">RF55_3485</name>
</gene>
<name>A0A0J7L0Y2_LASNI</name>
<dbReference type="PaxDb" id="67767-A0A0J7L0Y2"/>